<protein>
    <submittedName>
        <fullName evidence="2">Uncharacterized protein</fullName>
    </submittedName>
</protein>
<feature type="compositionally biased region" description="Basic and acidic residues" evidence="1">
    <location>
        <begin position="99"/>
        <end position="120"/>
    </location>
</feature>
<dbReference type="OrthoDB" id="10416307at2759"/>
<sequence length="120" mass="13043">MEEGQETLEKFKSLFYGPEPPGFDDSDSDSDDTDNVVSPGNSIVVQPYSATLSSIVPDDSASEKGSTGIYITSHSREDENSIKLRVIGAGSCFDESDNDAAKGMEETERKSPNNEEKKQK</sequence>
<accession>E9GPI2</accession>
<feature type="region of interest" description="Disordered" evidence="1">
    <location>
        <begin position="92"/>
        <end position="120"/>
    </location>
</feature>
<dbReference type="Proteomes" id="UP000000305">
    <property type="component" value="Unassembled WGS sequence"/>
</dbReference>
<evidence type="ECO:0000313" key="2">
    <source>
        <dbReference type="EMBL" id="EFX78640.1"/>
    </source>
</evidence>
<dbReference type="KEGG" id="dpx:DAPPUDRAFT_320310"/>
<evidence type="ECO:0000313" key="3">
    <source>
        <dbReference type="Proteomes" id="UP000000305"/>
    </source>
</evidence>
<dbReference type="HOGENOM" id="CLU_2051952_0_0_1"/>
<dbReference type="AlphaFoldDB" id="E9GPI2"/>
<keyword evidence="3" id="KW-1185">Reference proteome</keyword>
<name>E9GPI2_DAPPU</name>
<feature type="compositionally biased region" description="Acidic residues" evidence="1">
    <location>
        <begin position="22"/>
        <end position="34"/>
    </location>
</feature>
<proteinExistence type="predicted"/>
<organism evidence="2 3">
    <name type="scientific">Daphnia pulex</name>
    <name type="common">Water flea</name>
    <dbReference type="NCBI Taxonomy" id="6669"/>
    <lineage>
        <taxon>Eukaryota</taxon>
        <taxon>Metazoa</taxon>
        <taxon>Ecdysozoa</taxon>
        <taxon>Arthropoda</taxon>
        <taxon>Crustacea</taxon>
        <taxon>Branchiopoda</taxon>
        <taxon>Diplostraca</taxon>
        <taxon>Cladocera</taxon>
        <taxon>Anomopoda</taxon>
        <taxon>Daphniidae</taxon>
        <taxon>Daphnia</taxon>
    </lineage>
</organism>
<dbReference type="EMBL" id="GL732556">
    <property type="protein sequence ID" value="EFX78640.1"/>
    <property type="molecule type" value="Genomic_DNA"/>
</dbReference>
<feature type="region of interest" description="Disordered" evidence="1">
    <location>
        <begin position="1"/>
        <end position="41"/>
    </location>
</feature>
<dbReference type="InParanoid" id="E9GPI2"/>
<gene>
    <name evidence="2" type="ORF">DAPPUDRAFT_320310</name>
</gene>
<evidence type="ECO:0000256" key="1">
    <source>
        <dbReference type="SAM" id="MobiDB-lite"/>
    </source>
</evidence>
<reference evidence="2 3" key="1">
    <citation type="journal article" date="2011" name="Science">
        <title>The ecoresponsive genome of Daphnia pulex.</title>
        <authorList>
            <person name="Colbourne J.K."/>
            <person name="Pfrender M.E."/>
            <person name="Gilbert D."/>
            <person name="Thomas W.K."/>
            <person name="Tucker A."/>
            <person name="Oakley T.H."/>
            <person name="Tokishita S."/>
            <person name="Aerts A."/>
            <person name="Arnold G.J."/>
            <person name="Basu M.K."/>
            <person name="Bauer D.J."/>
            <person name="Caceres C.E."/>
            <person name="Carmel L."/>
            <person name="Casola C."/>
            <person name="Choi J.H."/>
            <person name="Detter J.C."/>
            <person name="Dong Q."/>
            <person name="Dusheyko S."/>
            <person name="Eads B.D."/>
            <person name="Frohlich T."/>
            <person name="Geiler-Samerotte K.A."/>
            <person name="Gerlach D."/>
            <person name="Hatcher P."/>
            <person name="Jogdeo S."/>
            <person name="Krijgsveld J."/>
            <person name="Kriventseva E.V."/>
            <person name="Kultz D."/>
            <person name="Laforsch C."/>
            <person name="Lindquist E."/>
            <person name="Lopez J."/>
            <person name="Manak J.R."/>
            <person name="Muller J."/>
            <person name="Pangilinan J."/>
            <person name="Patwardhan R.P."/>
            <person name="Pitluck S."/>
            <person name="Pritham E.J."/>
            <person name="Rechtsteiner A."/>
            <person name="Rho M."/>
            <person name="Rogozin I.B."/>
            <person name="Sakarya O."/>
            <person name="Salamov A."/>
            <person name="Schaack S."/>
            <person name="Shapiro H."/>
            <person name="Shiga Y."/>
            <person name="Skalitzky C."/>
            <person name="Smith Z."/>
            <person name="Souvorov A."/>
            <person name="Sung W."/>
            <person name="Tang Z."/>
            <person name="Tsuchiya D."/>
            <person name="Tu H."/>
            <person name="Vos H."/>
            <person name="Wang M."/>
            <person name="Wolf Y.I."/>
            <person name="Yamagata H."/>
            <person name="Yamada T."/>
            <person name="Ye Y."/>
            <person name="Shaw J.R."/>
            <person name="Andrews J."/>
            <person name="Crease T.J."/>
            <person name="Tang H."/>
            <person name="Lucas S.M."/>
            <person name="Robertson H.M."/>
            <person name="Bork P."/>
            <person name="Koonin E.V."/>
            <person name="Zdobnov E.M."/>
            <person name="Grigoriev I.V."/>
            <person name="Lynch M."/>
            <person name="Boore J.L."/>
        </authorList>
    </citation>
    <scope>NUCLEOTIDE SEQUENCE [LARGE SCALE GENOMIC DNA]</scope>
</reference>